<feature type="compositionally biased region" description="Polar residues" evidence="2">
    <location>
        <begin position="85"/>
        <end position="104"/>
    </location>
</feature>
<reference evidence="3" key="2">
    <citation type="submission" date="2019-01" db="UniProtKB">
        <authorList>
            <consortium name="EnsemblPlants"/>
        </authorList>
    </citation>
    <scope>IDENTIFICATION</scope>
    <source>
        <strain evidence="3">cv. Heinz 1706</strain>
    </source>
</reference>
<dbReference type="Gramene" id="Solyc01g080950.3.1">
    <property type="protein sequence ID" value="Solyc01g080950.3.1"/>
    <property type="gene ID" value="Solyc01g080950.3"/>
</dbReference>
<dbReference type="AlphaFoldDB" id="A0A3Q7EIJ5"/>
<feature type="compositionally biased region" description="Basic and acidic residues" evidence="2">
    <location>
        <begin position="17"/>
        <end position="31"/>
    </location>
</feature>
<sequence>MQAIKDKFNDMSAMRKAKAEAKEEEKAEKELAKTRVEVAREVRLAREAEAAMDLHVHKAAEKIANEEQKYVHDQPEGGTLDPHASSFTNPNLNNAGTGPTNNLL</sequence>
<dbReference type="Pfam" id="PF03760">
    <property type="entry name" value="LEA_1"/>
    <property type="match status" value="1"/>
</dbReference>
<proteinExistence type="inferred from homology"/>
<dbReference type="SMR" id="A0A3Q7EIJ5"/>
<dbReference type="PaxDb" id="4081-Solyc01g080950.2.1"/>
<evidence type="ECO:0000256" key="2">
    <source>
        <dbReference type="SAM" id="MobiDB-lite"/>
    </source>
</evidence>
<dbReference type="InParanoid" id="A0A3Q7EIJ5"/>
<dbReference type="GO" id="GO:0009793">
    <property type="term" value="P:embryo development ending in seed dormancy"/>
    <property type="evidence" value="ECO:0007669"/>
    <property type="project" value="InterPro"/>
</dbReference>
<dbReference type="STRING" id="4081.A0A3Q7EIJ5"/>
<comment type="similarity">
    <text evidence="1">Belongs to the LEA type 1 family.</text>
</comment>
<accession>A0A3Q7EIJ5</accession>
<feature type="compositionally biased region" description="Basic and acidic residues" evidence="2">
    <location>
        <begin position="64"/>
        <end position="75"/>
    </location>
</feature>
<gene>
    <name evidence="3" type="primary">LOC109119983</name>
</gene>
<dbReference type="OMA" id="FNDMSAM"/>
<dbReference type="RefSeq" id="XP_019068772.1">
    <property type="nucleotide sequence ID" value="XM_019213227.3"/>
</dbReference>
<dbReference type="OrthoDB" id="1935860at2759"/>
<evidence type="ECO:0000313" key="4">
    <source>
        <dbReference type="Proteomes" id="UP000004994"/>
    </source>
</evidence>
<dbReference type="InterPro" id="IPR005513">
    <property type="entry name" value="LEA_1"/>
</dbReference>
<feature type="region of interest" description="Disordered" evidence="2">
    <location>
        <begin position="64"/>
        <end position="104"/>
    </location>
</feature>
<keyword evidence="4" id="KW-1185">Reference proteome</keyword>
<feature type="region of interest" description="Disordered" evidence="2">
    <location>
        <begin position="1"/>
        <end position="31"/>
    </location>
</feature>
<dbReference type="GeneID" id="109119983"/>
<dbReference type="KEGG" id="sly:109119983"/>
<reference evidence="3" key="1">
    <citation type="journal article" date="2012" name="Nature">
        <title>The tomato genome sequence provides insights into fleshy fruit evolution.</title>
        <authorList>
            <consortium name="Tomato Genome Consortium"/>
        </authorList>
    </citation>
    <scope>NUCLEOTIDE SEQUENCE [LARGE SCALE GENOMIC DNA]</scope>
    <source>
        <strain evidence="3">cv. Heinz 1706</strain>
    </source>
</reference>
<dbReference type="EnsemblPlants" id="Solyc01g080950.3.1">
    <property type="protein sequence ID" value="Solyc01g080950.3.1"/>
    <property type="gene ID" value="Solyc01g080950.3"/>
</dbReference>
<name>A0A3Q7EIJ5_SOLLC</name>
<evidence type="ECO:0000313" key="3">
    <source>
        <dbReference type="EnsemblPlants" id="Solyc01g080950.3.1"/>
    </source>
</evidence>
<dbReference type="Proteomes" id="UP000004994">
    <property type="component" value="Chromosome 1"/>
</dbReference>
<protein>
    <submittedName>
        <fullName evidence="3">Uncharacterized protein</fullName>
    </submittedName>
</protein>
<dbReference type="PANTHER" id="PTHR33493:SF3">
    <property type="entry name" value="LATE EMBRYOGENESIS ABUNDANT PROTEIN, LEA_1 SUBGROUP"/>
    <property type="match status" value="1"/>
</dbReference>
<evidence type="ECO:0000256" key="1">
    <source>
        <dbReference type="ARBA" id="ARBA00010975"/>
    </source>
</evidence>
<dbReference type="PANTHER" id="PTHR33493">
    <property type="entry name" value="LATE EMBRYOGENESIS ABUNDANT PROTEIN 6-RELATED"/>
    <property type="match status" value="1"/>
</dbReference>
<organism evidence="3">
    <name type="scientific">Solanum lycopersicum</name>
    <name type="common">Tomato</name>
    <name type="synonym">Lycopersicon esculentum</name>
    <dbReference type="NCBI Taxonomy" id="4081"/>
    <lineage>
        <taxon>Eukaryota</taxon>
        <taxon>Viridiplantae</taxon>
        <taxon>Streptophyta</taxon>
        <taxon>Embryophyta</taxon>
        <taxon>Tracheophyta</taxon>
        <taxon>Spermatophyta</taxon>
        <taxon>Magnoliopsida</taxon>
        <taxon>eudicotyledons</taxon>
        <taxon>Gunneridae</taxon>
        <taxon>Pentapetalae</taxon>
        <taxon>asterids</taxon>
        <taxon>lamiids</taxon>
        <taxon>Solanales</taxon>
        <taxon>Solanaceae</taxon>
        <taxon>Solanoideae</taxon>
        <taxon>Solaneae</taxon>
        <taxon>Solanum</taxon>
        <taxon>Solanum subgen. Lycopersicon</taxon>
    </lineage>
</organism>